<evidence type="ECO:0000313" key="4">
    <source>
        <dbReference type="Proteomes" id="UP000070541"/>
    </source>
</evidence>
<evidence type="ECO:0000256" key="1">
    <source>
        <dbReference type="SAM" id="Coils"/>
    </source>
</evidence>
<protein>
    <submittedName>
        <fullName evidence="3">Uncharacterized protein</fullName>
    </submittedName>
</protein>
<dbReference type="PATRIC" id="fig|1303.76.peg.1731"/>
<sequence length="300" mass="34475">MYKIINQLTNQEETFEYRDELLSRLEIINERMKSNRITGTYRLYSLSSEGEILQEERLEIPFVGIIDQLLENFGTSVGKKKKGFLHFLAKHKEKKSSQGIPEPQPQPEFQPEPDPELEDLTVKKEANMARQRIAELVSQKPKDGVREEVPLEDKITYSSSEWTTDHFSRLDENEEERVEPSQDENTQDVATEEVAPVVATFSQKENKTLPNQKAESSFSLSHAAAVNMPSEVIDSFEAQTVTYKQSIKNKIKSNEDFIKEANAEIAQCQNRIDELQQQILAKDSQATQLKDLYFKIEEVS</sequence>
<evidence type="ECO:0000256" key="2">
    <source>
        <dbReference type="SAM" id="MobiDB-lite"/>
    </source>
</evidence>
<dbReference type="RefSeq" id="WP_061418986.1">
    <property type="nucleotide sequence ID" value="NZ_KQ969039.1"/>
</dbReference>
<feature type="region of interest" description="Disordered" evidence="2">
    <location>
        <begin position="93"/>
        <end position="115"/>
    </location>
</feature>
<keyword evidence="1" id="KW-0175">Coiled coil</keyword>
<organism evidence="3 4">
    <name type="scientific">Streptococcus oralis</name>
    <dbReference type="NCBI Taxonomy" id="1303"/>
    <lineage>
        <taxon>Bacteria</taxon>
        <taxon>Bacillati</taxon>
        <taxon>Bacillota</taxon>
        <taxon>Bacilli</taxon>
        <taxon>Lactobacillales</taxon>
        <taxon>Streptococcaceae</taxon>
        <taxon>Streptococcus</taxon>
    </lineage>
</organism>
<comment type="caution">
    <text evidence="3">The sequence shown here is derived from an EMBL/GenBank/DDBJ whole genome shotgun (WGS) entry which is preliminary data.</text>
</comment>
<dbReference type="Proteomes" id="UP000070541">
    <property type="component" value="Unassembled WGS sequence"/>
</dbReference>
<dbReference type="EMBL" id="LQOG01000042">
    <property type="protein sequence ID" value="KXT59293.1"/>
    <property type="molecule type" value="Genomic_DNA"/>
</dbReference>
<gene>
    <name evidence="3" type="ORF">SORDD05_01660</name>
</gene>
<feature type="compositionally biased region" description="Acidic residues" evidence="2">
    <location>
        <begin position="172"/>
        <end position="186"/>
    </location>
</feature>
<dbReference type="AlphaFoldDB" id="A0A139M6K6"/>
<evidence type="ECO:0000313" key="3">
    <source>
        <dbReference type="EMBL" id="KXT59293.1"/>
    </source>
</evidence>
<reference evidence="3 4" key="1">
    <citation type="submission" date="2016-01" db="EMBL/GenBank/DDBJ databases">
        <title>Highly variable Streptococcus oralis are common among viridans streptococci isolated from primates.</title>
        <authorList>
            <person name="Denapaite D."/>
            <person name="Rieger M."/>
            <person name="Koendgen S."/>
            <person name="Brueckner R."/>
            <person name="Ochigava I."/>
            <person name="Kappeler P."/>
            <person name="Maetz-Rensing K."/>
            <person name="Leendertz F."/>
            <person name="Hakenbeck R."/>
        </authorList>
    </citation>
    <scope>NUCLEOTIDE SEQUENCE [LARGE SCALE GENOMIC DNA]</scope>
    <source>
        <strain evidence="3 4">DD05</strain>
    </source>
</reference>
<name>A0A139M6K6_STROR</name>
<accession>A0A139M6K6</accession>
<feature type="region of interest" description="Disordered" evidence="2">
    <location>
        <begin position="165"/>
        <end position="189"/>
    </location>
</feature>
<feature type="coiled-coil region" evidence="1">
    <location>
        <begin position="251"/>
        <end position="292"/>
    </location>
</feature>
<proteinExistence type="predicted"/>